<sequence>MCQPTRCRTCGRTTWRGCGRHVAEVRAAVPADQWCPGHPDAPRRGIAAWFSRR</sequence>
<dbReference type="EMBL" id="JACHWR010000001">
    <property type="protein sequence ID" value="MBB3040214.1"/>
    <property type="molecule type" value="Genomic_DNA"/>
</dbReference>
<gene>
    <name evidence="1" type="ORF">FHU40_000015</name>
</gene>
<evidence type="ECO:0000313" key="1">
    <source>
        <dbReference type="EMBL" id="MBB3040214.1"/>
    </source>
</evidence>
<organism evidence="1 2">
    <name type="scientific">Nocardioides soli</name>
    <dbReference type="NCBI Taxonomy" id="1036020"/>
    <lineage>
        <taxon>Bacteria</taxon>
        <taxon>Bacillati</taxon>
        <taxon>Actinomycetota</taxon>
        <taxon>Actinomycetes</taxon>
        <taxon>Propionibacteriales</taxon>
        <taxon>Nocardioidaceae</taxon>
        <taxon>Nocardioides</taxon>
    </lineage>
</organism>
<keyword evidence="2" id="KW-1185">Reference proteome</keyword>
<dbReference type="AlphaFoldDB" id="A0A7W4VRW3"/>
<proteinExistence type="predicted"/>
<name>A0A7W4VRW3_9ACTN</name>
<dbReference type="PANTHER" id="PTHR34724">
    <property type="entry name" value="OS12G0596101 PROTEIN"/>
    <property type="match status" value="1"/>
</dbReference>
<comment type="caution">
    <text evidence="1">The sequence shown here is derived from an EMBL/GenBank/DDBJ whole genome shotgun (WGS) entry which is preliminary data.</text>
</comment>
<protein>
    <submittedName>
        <fullName evidence="1">Uncharacterized protein</fullName>
    </submittedName>
</protein>
<evidence type="ECO:0000313" key="2">
    <source>
        <dbReference type="Proteomes" id="UP000589626"/>
    </source>
</evidence>
<accession>A0A7W4VRW3</accession>
<reference evidence="1 2" key="1">
    <citation type="submission" date="2020-08" db="EMBL/GenBank/DDBJ databases">
        <title>Sequencing the genomes of 1000 actinobacteria strains.</title>
        <authorList>
            <person name="Klenk H.-P."/>
        </authorList>
    </citation>
    <scope>NUCLEOTIDE SEQUENCE [LARGE SCALE GENOMIC DNA]</scope>
    <source>
        <strain evidence="1 2">DSM 105498</strain>
    </source>
</reference>
<dbReference type="Proteomes" id="UP000589626">
    <property type="component" value="Unassembled WGS sequence"/>
</dbReference>
<dbReference type="PANTHER" id="PTHR34724:SF2">
    <property type="entry name" value="OS12G0596101 PROTEIN"/>
    <property type="match status" value="1"/>
</dbReference>